<dbReference type="VEuPathDB" id="FungiDB:MGYG_07026"/>
<organism evidence="3">
    <name type="scientific">Arthroderma gypseum (strain ATCC MYA-4604 / CBS 118893)</name>
    <name type="common">Microsporum gypseum</name>
    <dbReference type="NCBI Taxonomy" id="535722"/>
    <lineage>
        <taxon>Eukaryota</taxon>
        <taxon>Fungi</taxon>
        <taxon>Dikarya</taxon>
        <taxon>Ascomycota</taxon>
        <taxon>Pezizomycotina</taxon>
        <taxon>Eurotiomycetes</taxon>
        <taxon>Eurotiomycetidae</taxon>
        <taxon>Onygenales</taxon>
        <taxon>Arthrodermataceae</taxon>
        <taxon>Nannizzia</taxon>
    </lineage>
</organism>
<keyword evidence="3" id="KW-1185">Reference proteome</keyword>
<evidence type="ECO:0000256" key="1">
    <source>
        <dbReference type="SAM" id="Phobius"/>
    </source>
</evidence>
<dbReference type="EMBL" id="DS989827">
    <property type="protein sequence ID" value="EFR04021.1"/>
    <property type="molecule type" value="Genomic_DNA"/>
</dbReference>
<protein>
    <submittedName>
        <fullName evidence="2">Uncharacterized protein</fullName>
    </submittedName>
</protein>
<keyword evidence="1" id="KW-0812">Transmembrane</keyword>
<dbReference type="RefSeq" id="XP_003171029.1">
    <property type="nucleotide sequence ID" value="XM_003170981.1"/>
</dbReference>
<dbReference type="AlphaFoldDB" id="E4V1V6"/>
<keyword evidence="1" id="KW-1133">Transmembrane helix</keyword>
<dbReference type="Proteomes" id="UP000002669">
    <property type="component" value="Unassembled WGS sequence"/>
</dbReference>
<sequence length="140" mass="14948">MPQAGVPALDGWHLSCAILLILVLSLAFGKIGDMLQERGRSPAAAAAAEATAAAEAKDSAAAAAAPPPQSTSSRGLELVILAPAIRRHIRSFSRYLKPALQVRDLASVASLPTWHSNVQEGRSRRKCQPVIGFYWFVIYS</sequence>
<keyword evidence="1" id="KW-0472">Membrane</keyword>
<dbReference type="GeneID" id="10026275"/>
<proteinExistence type="predicted"/>
<evidence type="ECO:0000313" key="3">
    <source>
        <dbReference type="Proteomes" id="UP000002669"/>
    </source>
</evidence>
<feature type="transmembrane region" description="Helical" evidence="1">
    <location>
        <begin position="12"/>
        <end position="31"/>
    </location>
</feature>
<dbReference type="HOGENOM" id="CLU_1834684_0_0_1"/>
<dbReference type="InParanoid" id="E4V1V6"/>
<name>E4V1V6_ARTGP</name>
<evidence type="ECO:0000313" key="2">
    <source>
        <dbReference type="EMBL" id="EFR04021.1"/>
    </source>
</evidence>
<accession>E4V1V6</accession>
<gene>
    <name evidence="2" type="ORF">MGYG_07026</name>
</gene>
<reference evidence="3" key="1">
    <citation type="journal article" date="2012" name="MBio">
        <title>Comparative genome analysis of Trichophyton rubrum and related dermatophytes reveals candidate genes involved in infection.</title>
        <authorList>
            <person name="Martinez D.A."/>
            <person name="Oliver B.G."/>
            <person name="Graeser Y."/>
            <person name="Goldberg J.M."/>
            <person name="Li W."/>
            <person name="Martinez-Rossi N.M."/>
            <person name="Monod M."/>
            <person name="Shelest E."/>
            <person name="Barton R.C."/>
            <person name="Birch E."/>
            <person name="Brakhage A.A."/>
            <person name="Chen Z."/>
            <person name="Gurr S.J."/>
            <person name="Heiman D."/>
            <person name="Heitman J."/>
            <person name="Kosti I."/>
            <person name="Rossi A."/>
            <person name="Saif S."/>
            <person name="Samalova M."/>
            <person name="Saunders C.W."/>
            <person name="Shea T."/>
            <person name="Summerbell R.C."/>
            <person name="Xu J."/>
            <person name="Young S."/>
            <person name="Zeng Q."/>
            <person name="Birren B.W."/>
            <person name="Cuomo C.A."/>
            <person name="White T.C."/>
        </authorList>
    </citation>
    <scope>NUCLEOTIDE SEQUENCE [LARGE SCALE GENOMIC DNA]</scope>
    <source>
        <strain evidence="3">ATCC MYA-4604 / CBS 118893</strain>
    </source>
</reference>